<proteinExistence type="predicted"/>
<reference evidence="2 3" key="1">
    <citation type="submission" date="2023-09" db="EMBL/GenBank/DDBJ databases">
        <authorList>
            <person name="Rey-Velasco X."/>
        </authorList>
    </citation>
    <scope>NUCLEOTIDE SEQUENCE [LARGE SCALE GENOMIC DNA]</scope>
    <source>
        <strain evidence="2 3">F394</strain>
    </source>
</reference>
<keyword evidence="1" id="KW-1133">Transmembrane helix</keyword>
<sequence>MLALVFSVAALFVQPDTTFRPSPAPADTSRSDVEEALVEVVDEVRSLRVQPLFSPSSLYSPSKGFGIAGGVGVEGLLSDDDYAELAARLSERLQGVYAEYLTGDPRRHRLFGLVGGAAGTTSRSRFVGHGPSSPAGAELFLDRYAVEAEARLGWSPGRPGRVLLEPVVRFRVDRLRGYEEVEPGDLAAVAPSDLARLDALRGDARVGAEAGLIAVLDTRDLPTMPSRGVYAQGQVTRFQALDGAGLAFTRVQALGYVFRPAPIRLPFLPERGALFVRLNGVVTREEGGDPLPWVYLPVLDGDLLVGYPRRDFVGRDAFSVTVGARAVIAQLIGAFLIEGVAEGMAGAAYDDVFRQFTPRVRFTQGRVAEGEGVPLRPSAAVGLNLRFIDRERPILSALVGVGPGGVSFASLRLVYGLTDYRPRIR</sequence>
<dbReference type="Proteomes" id="UP001267426">
    <property type="component" value="Unassembled WGS sequence"/>
</dbReference>
<feature type="transmembrane region" description="Helical" evidence="1">
    <location>
        <begin position="394"/>
        <end position="415"/>
    </location>
</feature>
<evidence type="ECO:0000313" key="3">
    <source>
        <dbReference type="Proteomes" id="UP001267426"/>
    </source>
</evidence>
<keyword evidence="1" id="KW-0812">Transmembrane</keyword>
<dbReference type="RefSeq" id="WP_311664530.1">
    <property type="nucleotide sequence ID" value="NZ_JAVRHT010000031.1"/>
</dbReference>
<evidence type="ECO:0008006" key="4">
    <source>
        <dbReference type="Google" id="ProtNLM"/>
    </source>
</evidence>
<evidence type="ECO:0000313" key="2">
    <source>
        <dbReference type="EMBL" id="MDT0632546.1"/>
    </source>
</evidence>
<gene>
    <name evidence="2" type="ORF">RM540_12370</name>
</gene>
<dbReference type="EMBL" id="JAVRHT010000031">
    <property type="protein sequence ID" value="MDT0632546.1"/>
    <property type="molecule type" value="Genomic_DNA"/>
</dbReference>
<accession>A0ABU3BTC2</accession>
<dbReference type="Gene3D" id="2.40.160.50">
    <property type="entry name" value="membrane protein fhac: a member of the omp85/tpsb transporter family"/>
    <property type="match status" value="1"/>
</dbReference>
<evidence type="ECO:0000256" key="1">
    <source>
        <dbReference type="SAM" id="Phobius"/>
    </source>
</evidence>
<protein>
    <recommendedName>
        <fullName evidence="4">Bacterial surface antigen (D15) domain-containing protein</fullName>
    </recommendedName>
</protein>
<organism evidence="2 3">
    <name type="scientific">Rubrivirga litoralis</name>
    <dbReference type="NCBI Taxonomy" id="3075598"/>
    <lineage>
        <taxon>Bacteria</taxon>
        <taxon>Pseudomonadati</taxon>
        <taxon>Rhodothermota</taxon>
        <taxon>Rhodothermia</taxon>
        <taxon>Rhodothermales</taxon>
        <taxon>Rubricoccaceae</taxon>
        <taxon>Rubrivirga</taxon>
    </lineage>
</organism>
<name>A0ABU3BTC2_9BACT</name>
<keyword evidence="1" id="KW-0472">Membrane</keyword>
<keyword evidence="3" id="KW-1185">Reference proteome</keyword>
<comment type="caution">
    <text evidence="2">The sequence shown here is derived from an EMBL/GenBank/DDBJ whole genome shotgun (WGS) entry which is preliminary data.</text>
</comment>